<accession>A0A074RNL7</accession>
<keyword evidence="4" id="KW-1185">Reference proteome</keyword>
<name>A0A074RNL7_9AGAM</name>
<organism evidence="3 4">
    <name type="scientific">Rhizoctonia solani 123E</name>
    <dbReference type="NCBI Taxonomy" id="1423351"/>
    <lineage>
        <taxon>Eukaryota</taxon>
        <taxon>Fungi</taxon>
        <taxon>Dikarya</taxon>
        <taxon>Basidiomycota</taxon>
        <taxon>Agaricomycotina</taxon>
        <taxon>Agaricomycetes</taxon>
        <taxon>Cantharellales</taxon>
        <taxon>Ceratobasidiaceae</taxon>
        <taxon>Rhizoctonia</taxon>
    </lineage>
</organism>
<keyword evidence="3" id="KW-0560">Oxidoreductase</keyword>
<feature type="signal peptide" evidence="2">
    <location>
        <begin position="1"/>
        <end position="22"/>
    </location>
</feature>
<dbReference type="GO" id="GO:0016702">
    <property type="term" value="F:oxidoreductase activity, acting on single donors with incorporation of molecular oxygen, incorporation of two atoms of oxygen"/>
    <property type="evidence" value="ECO:0007669"/>
    <property type="project" value="InterPro"/>
</dbReference>
<proteinExistence type="predicted"/>
<dbReference type="Gene3D" id="2.60.130.10">
    <property type="entry name" value="Aromatic compound dioxygenase"/>
    <property type="match status" value="1"/>
</dbReference>
<comment type="caution">
    <text evidence="3">The sequence shown here is derived from an EMBL/GenBank/DDBJ whole genome shotgun (WGS) entry which is preliminary data.</text>
</comment>
<dbReference type="GO" id="GO:0005506">
    <property type="term" value="F:iron ion binding"/>
    <property type="evidence" value="ECO:0007669"/>
    <property type="project" value="InterPro"/>
</dbReference>
<gene>
    <name evidence="3" type="ORF">V565_174470</name>
</gene>
<evidence type="ECO:0000313" key="4">
    <source>
        <dbReference type="Proteomes" id="UP000027456"/>
    </source>
</evidence>
<dbReference type="EMBL" id="AZST01000892">
    <property type="protein sequence ID" value="KEP46940.1"/>
    <property type="molecule type" value="Genomic_DNA"/>
</dbReference>
<dbReference type="PANTHER" id="PTHR34315:SF1">
    <property type="entry name" value="INTRADIOL RING-CLEAVAGE DIOXYGENASES DOMAIN-CONTAINING PROTEIN-RELATED"/>
    <property type="match status" value="1"/>
</dbReference>
<dbReference type="PANTHER" id="PTHR34315">
    <property type="match status" value="1"/>
</dbReference>
<feature type="chain" id="PRO_5001699513" evidence="2">
    <location>
        <begin position="23"/>
        <end position="407"/>
    </location>
</feature>
<dbReference type="InterPro" id="IPR015889">
    <property type="entry name" value="Intradiol_dOase_core"/>
</dbReference>
<dbReference type="OrthoDB" id="121380at2759"/>
<evidence type="ECO:0000256" key="1">
    <source>
        <dbReference type="SAM" id="MobiDB-lite"/>
    </source>
</evidence>
<evidence type="ECO:0000256" key="2">
    <source>
        <dbReference type="SAM" id="SignalP"/>
    </source>
</evidence>
<dbReference type="STRING" id="1423351.A0A074RNL7"/>
<feature type="compositionally biased region" description="Gly residues" evidence="1">
    <location>
        <begin position="93"/>
        <end position="108"/>
    </location>
</feature>
<keyword evidence="3" id="KW-0223">Dioxygenase</keyword>
<dbReference type="CDD" id="cd03457">
    <property type="entry name" value="intradiol_dioxygenase_like"/>
    <property type="match status" value="1"/>
</dbReference>
<protein>
    <submittedName>
        <fullName evidence="3">Dioxygenase</fullName>
    </submittedName>
</protein>
<sequence>MLPKTLSVVALGLTAVVGIVSAHPGEAHSLPRAELGRRQLEANKRHLQARNCASQIAEFNAKRKARTVKRALAKRSNEPAALNGRHFRRQGQYGHGQQGQGWGYGPGNEHGQPDGQGSSSFTRSAPAAPSGAASSAAAEITPATTESTVIATGISSTVDVASSTATANSPTYTTIQNSTCVTAPEVTEGPYYVNNEYLRQDISEGQDGVPLVLDIGVIDVTTCQPLDQALVEIWHCNVSTFISIRITITFLRGGWATNSEGMVEFKSVYPGYYTGRTVHIHTMVQTNYSVATNGSIISHAGSLHHIGQLFFEDTLNEKIVTQGVYANTTQSRTYNTEDNILDSENADGYNAMASTELLGESETDGILAYITIGVDPTFVGSITSTNYVTADLEESSTSTAATSTTTA</sequence>
<feature type="region of interest" description="Disordered" evidence="1">
    <location>
        <begin position="72"/>
        <end position="141"/>
    </location>
</feature>
<keyword evidence="2" id="KW-0732">Signal</keyword>
<dbReference type="AlphaFoldDB" id="A0A074RNL7"/>
<dbReference type="HOGENOM" id="CLU_027719_1_1_1"/>
<reference evidence="3 4" key="1">
    <citation type="submission" date="2013-12" db="EMBL/GenBank/DDBJ databases">
        <authorList>
            <person name="Cubeta M."/>
            <person name="Pakala S."/>
            <person name="Fedorova N."/>
            <person name="Thomas E."/>
            <person name="Dean R."/>
            <person name="Jabaji S."/>
            <person name="Neate S."/>
            <person name="Toda T."/>
            <person name="Tavantzis S."/>
            <person name="Vilgalys R."/>
            <person name="Bharathan N."/>
            <person name="Pakala S."/>
            <person name="Losada L.S."/>
            <person name="Zafar N."/>
            <person name="Nierman W."/>
        </authorList>
    </citation>
    <scope>NUCLEOTIDE SEQUENCE [LARGE SCALE GENOMIC DNA]</scope>
    <source>
        <strain evidence="3 4">123E</strain>
    </source>
</reference>
<dbReference type="SUPFAM" id="SSF49482">
    <property type="entry name" value="Aromatic compound dioxygenase"/>
    <property type="match status" value="1"/>
</dbReference>
<dbReference type="Proteomes" id="UP000027456">
    <property type="component" value="Unassembled WGS sequence"/>
</dbReference>
<feature type="compositionally biased region" description="Low complexity" evidence="1">
    <location>
        <begin position="122"/>
        <end position="141"/>
    </location>
</feature>
<evidence type="ECO:0000313" key="3">
    <source>
        <dbReference type="EMBL" id="KEP46940.1"/>
    </source>
</evidence>